<dbReference type="PRINTS" id="PR00072">
    <property type="entry name" value="MALOXRDTASE"/>
</dbReference>
<dbReference type="Gene3D" id="3.40.50.10380">
    <property type="entry name" value="Malic enzyme, N-terminal domain"/>
    <property type="match status" value="1"/>
</dbReference>
<comment type="caution">
    <text evidence="2">The sequence shown here is derived from an EMBL/GenBank/DDBJ whole genome shotgun (WGS) entry which is preliminary data.</text>
</comment>
<dbReference type="GO" id="GO:0004473">
    <property type="term" value="F:malate dehydrogenase (decarboxylating) (NADP+) activity"/>
    <property type="evidence" value="ECO:0007669"/>
    <property type="project" value="TreeGrafter"/>
</dbReference>
<dbReference type="InterPro" id="IPR036291">
    <property type="entry name" value="NAD(P)-bd_dom_sf"/>
</dbReference>
<dbReference type="InterPro" id="IPR037062">
    <property type="entry name" value="Malic_N_dom_sf"/>
</dbReference>
<protein>
    <recommendedName>
        <fullName evidence="1">Malic enzyme NAD-binding domain-containing protein</fullName>
    </recommendedName>
</protein>
<dbReference type="InterPro" id="IPR001891">
    <property type="entry name" value="Malic_OxRdtase"/>
</dbReference>
<gene>
    <name evidence="2" type="ORF">Ahy_B01g052668</name>
</gene>
<evidence type="ECO:0000313" key="3">
    <source>
        <dbReference type="Proteomes" id="UP000289738"/>
    </source>
</evidence>
<dbReference type="PANTHER" id="PTHR23406:SF64">
    <property type="entry name" value="NADP-DEPENDENT MALIC ENZYME 3"/>
    <property type="match status" value="1"/>
</dbReference>
<dbReference type="InterPro" id="IPR012302">
    <property type="entry name" value="Malic_NAD-bd"/>
</dbReference>
<reference evidence="2 3" key="1">
    <citation type="submission" date="2019-01" db="EMBL/GenBank/DDBJ databases">
        <title>Sequencing of cultivated peanut Arachis hypogaea provides insights into genome evolution and oil improvement.</title>
        <authorList>
            <person name="Chen X."/>
        </authorList>
    </citation>
    <scope>NUCLEOTIDE SEQUENCE [LARGE SCALE GENOMIC DNA]</scope>
    <source>
        <strain evidence="3">cv. Fuhuasheng</strain>
        <strain evidence="2">GDAAS-fuhuasheng2018</strain>
        <tissue evidence="2">Leaves</tissue>
    </source>
</reference>
<sequence>MAEEKHNELLAHMAKRNARDAGTESLRQELSPRILQSRCHRHHLLDSQLSSSSSPVSVPSPLSSGLNISLAFSRFYSDKGRVLSEEEQAKENVYIKFEDFANHNAFDLLEKYSSSHLVFNDDIQGTTSMVLEGLLASLKLVRGSLADHTFLLLGAREAGTGIAELIAREISKQTKAPVEETCKKIWLVDSIP</sequence>
<dbReference type="GO" id="GO:0051287">
    <property type="term" value="F:NAD binding"/>
    <property type="evidence" value="ECO:0007669"/>
    <property type="project" value="InterPro"/>
</dbReference>
<evidence type="ECO:0000313" key="2">
    <source>
        <dbReference type="EMBL" id="RYR28524.1"/>
    </source>
</evidence>
<dbReference type="InterPro" id="IPR046346">
    <property type="entry name" value="Aminoacid_DH-like_N_sf"/>
</dbReference>
<dbReference type="SUPFAM" id="SSF53223">
    <property type="entry name" value="Aminoacid dehydrogenase-like, N-terminal domain"/>
    <property type="match status" value="1"/>
</dbReference>
<accession>A0A445AQ72</accession>
<proteinExistence type="predicted"/>
<name>A0A445AQ72_ARAHY</name>
<keyword evidence="3" id="KW-1185">Reference proteome</keyword>
<dbReference type="Proteomes" id="UP000289738">
    <property type="component" value="Chromosome B01"/>
</dbReference>
<dbReference type="EMBL" id="SDMP01000011">
    <property type="protein sequence ID" value="RYR28523.1"/>
    <property type="molecule type" value="Genomic_DNA"/>
</dbReference>
<dbReference type="EMBL" id="SDMP01000011">
    <property type="protein sequence ID" value="RYR28524.1"/>
    <property type="molecule type" value="Genomic_DNA"/>
</dbReference>
<dbReference type="AlphaFoldDB" id="A0A445AQ72"/>
<evidence type="ECO:0000259" key="1">
    <source>
        <dbReference type="Pfam" id="PF03949"/>
    </source>
</evidence>
<organism evidence="2 3">
    <name type="scientific">Arachis hypogaea</name>
    <name type="common">Peanut</name>
    <dbReference type="NCBI Taxonomy" id="3818"/>
    <lineage>
        <taxon>Eukaryota</taxon>
        <taxon>Viridiplantae</taxon>
        <taxon>Streptophyta</taxon>
        <taxon>Embryophyta</taxon>
        <taxon>Tracheophyta</taxon>
        <taxon>Spermatophyta</taxon>
        <taxon>Magnoliopsida</taxon>
        <taxon>eudicotyledons</taxon>
        <taxon>Gunneridae</taxon>
        <taxon>Pentapetalae</taxon>
        <taxon>rosids</taxon>
        <taxon>fabids</taxon>
        <taxon>Fabales</taxon>
        <taxon>Fabaceae</taxon>
        <taxon>Papilionoideae</taxon>
        <taxon>50 kb inversion clade</taxon>
        <taxon>dalbergioids sensu lato</taxon>
        <taxon>Dalbergieae</taxon>
        <taxon>Pterocarpus clade</taxon>
        <taxon>Arachis</taxon>
    </lineage>
</organism>
<dbReference type="Pfam" id="PF03949">
    <property type="entry name" value="Malic_M"/>
    <property type="match status" value="1"/>
</dbReference>
<dbReference type="PANTHER" id="PTHR23406">
    <property type="entry name" value="MALIC ENZYME-RELATED"/>
    <property type="match status" value="1"/>
</dbReference>
<dbReference type="GO" id="GO:0006108">
    <property type="term" value="P:malate metabolic process"/>
    <property type="evidence" value="ECO:0007669"/>
    <property type="project" value="TreeGrafter"/>
</dbReference>
<dbReference type="STRING" id="3818.A0A445AQ72"/>
<dbReference type="GO" id="GO:0009507">
    <property type="term" value="C:chloroplast"/>
    <property type="evidence" value="ECO:0007669"/>
    <property type="project" value="TreeGrafter"/>
</dbReference>
<dbReference type="Gene3D" id="3.40.50.720">
    <property type="entry name" value="NAD(P)-binding Rossmann-like Domain"/>
    <property type="match status" value="1"/>
</dbReference>
<feature type="domain" description="Malic enzyme NAD-binding" evidence="1">
    <location>
        <begin position="123"/>
        <end position="190"/>
    </location>
</feature>
<dbReference type="SUPFAM" id="SSF51735">
    <property type="entry name" value="NAD(P)-binding Rossmann-fold domains"/>
    <property type="match status" value="1"/>
</dbReference>